<dbReference type="Proteomes" id="UP001159042">
    <property type="component" value="Unassembled WGS sequence"/>
</dbReference>
<gene>
    <name evidence="1" type="ORF">NQ315_005095</name>
</gene>
<organism evidence="1 2">
    <name type="scientific">Exocentrus adspersus</name>
    <dbReference type="NCBI Taxonomy" id="1586481"/>
    <lineage>
        <taxon>Eukaryota</taxon>
        <taxon>Metazoa</taxon>
        <taxon>Ecdysozoa</taxon>
        <taxon>Arthropoda</taxon>
        <taxon>Hexapoda</taxon>
        <taxon>Insecta</taxon>
        <taxon>Pterygota</taxon>
        <taxon>Neoptera</taxon>
        <taxon>Endopterygota</taxon>
        <taxon>Coleoptera</taxon>
        <taxon>Polyphaga</taxon>
        <taxon>Cucujiformia</taxon>
        <taxon>Chrysomeloidea</taxon>
        <taxon>Cerambycidae</taxon>
        <taxon>Lamiinae</taxon>
        <taxon>Acanthocinini</taxon>
        <taxon>Exocentrus</taxon>
    </lineage>
</organism>
<dbReference type="AlphaFoldDB" id="A0AAV8VTP3"/>
<proteinExistence type="predicted"/>
<dbReference type="EMBL" id="JANEYG010000031">
    <property type="protein sequence ID" value="KAJ8917648.1"/>
    <property type="molecule type" value="Genomic_DNA"/>
</dbReference>
<sequence length="93" mass="10939">MSQRVSFWVDFFSSGIWRSEKVHPNFSQFRTLQTFWHLGFDNTLSMSISTPNARRFKIMYDEGTDGKVDPSKVDLVVTRKRKLEGFKEPSIFN</sequence>
<keyword evidence="2" id="KW-1185">Reference proteome</keyword>
<protein>
    <submittedName>
        <fullName evidence="1">Uncharacterized protein</fullName>
    </submittedName>
</protein>
<accession>A0AAV8VTP3</accession>
<name>A0AAV8VTP3_9CUCU</name>
<reference evidence="1 2" key="1">
    <citation type="journal article" date="2023" name="Insect Mol. Biol.">
        <title>Genome sequencing provides insights into the evolution of gene families encoding plant cell wall-degrading enzymes in longhorned beetles.</title>
        <authorList>
            <person name="Shin N.R."/>
            <person name="Okamura Y."/>
            <person name="Kirsch R."/>
            <person name="Pauchet Y."/>
        </authorList>
    </citation>
    <scope>NUCLEOTIDE SEQUENCE [LARGE SCALE GENOMIC DNA]</scope>
    <source>
        <strain evidence="1">EAD_L_NR</strain>
    </source>
</reference>
<evidence type="ECO:0000313" key="2">
    <source>
        <dbReference type="Proteomes" id="UP001159042"/>
    </source>
</evidence>
<comment type="caution">
    <text evidence="1">The sequence shown here is derived from an EMBL/GenBank/DDBJ whole genome shotgun (WGS) entry which is preliminary data.</text>
</comment>
<evidence type="ECO:0000313" key="1">
    <source>
        <dbReference type="EMBL" id="KAJ8917648.1"/>
    </source>
</evidence>